<name>A0A9P6UJ44_9FUNG</name>
<gene>
    <name evidence="1" type="ORF">BGZ97_001743</name>
</gene>
<feature type="non-terminal residue" evidence="1">
    <location>
        <position position="53"/>
    </location>
</feature>
<organism evidence="1 2">
    <name type="scientific">Linnemannia gamsii</name>
    <dbReference type="NCBI Taxonomy" id="64522"/>
    <lineage>
        <taxon>Eukaryota</taxon>
        <taxon>Fungi</taxon>
        <taxon>Fungi incertae sedis</taxon>
        <taxon>Mucoromycota</taxon>
        <taxon>Mortierellomycotina</taxon>
        <taxon>Mortierellomycetes</taxon>
        <taxon>Mortierellales</taxon>
        <taxon>Mortierellaceae</taxon>
        <taxon>Linnemannia</taxon>
    </lineage>
</organism>
<evidence type="ECO:0000313" key="1">
    <source>
        <dbReference type="EMBL" id="KAG0303793.1"/>
    </source>
</evidence>
<keyword evidence="2" id="KW-1185">Reference proteome</keyword>
<proteinExistence type="predicted"/>
<sequence>MIASSSFTFTSSSSSMDMDIVASVPVVAKPMPDVPENIWLDIFGYLTLEEKFK</sequence>
<comment type="caution">
    <text evidence="1">The sequence shown here is derived from an EMBL/GenBank/DDBJ whole genome shotgun (WGS) entry which is preliminary data.</text>
</comment>
<dbReference type="Proteomes" id="UP000823405">
    <property type="component" value="Unassembled WGS sequence"/>
</dbReference>
<reference evidence="1" key="1">
    <citation type="journal article" date="2020" name="Fungal Divers.">
        <title>Resolving the Mortierellaceae phylogeny through synthesis of multi-gene phylogenetics and phylogenomics.</title>
        <authorList>
            <person name="Vandepol N."/>
            <person name="Liber J."/>
            <person name="Desiro A."/>
            <person name="Na H."/>
            <person name="Kennedy M."/>
            <person name="Barry K."/>
            <person name="Grigoriev I.V."/>
            <person name="Miller A.N."/>
            <person name="O'Donnell K."/>
            <person name="Stajich J.E."/>
            <person name="Bonito G."/>
        </authorList>
    </citation>
    <scope>NUCLEOTIDE SEQUENCE</scope>
    <source>
        <strain evidence="1">NVP60</strain>
    </source>
</reference>
<dbReference type="AlphaFoldDB" id="A0A9P6UJ44"/>
<evidence type="ECO:0000313" key="2">
    <source>
        <dbReference type="Proteomes" id="UP000823405"/>
    </source>
</evidence>
<protein>
    <submittedName>
        <fullName evidence="1">Uncharacterized protein</fullName>
    </submittedName>
</protein>
<dbReference type="EMBL" id="JAAAIN010001368">
    <property type="protein sequence ID" value="KAG0303793.1"/>
    <property type="molecule type" value="Genomic_DNA"/>
</dbReference>
<accession>A0A9P6UJ44</accession>